<gene>
    <name evidence="2" type="ORF">QWZ15_06025</name>
</gene>
<proteinExistence type="predicted"/>
<organism evidence="2 3">
    <name type="scientific">Cyclobacterium jeungdonense</name>
    <dbReference type="NCBI Taxonomy" id="708087"/>
    <lineage>
        <taxon>Bacteria</taxon>
        <taxon>Pseudomonadati</taxon>
        <taxon>Bacteroidota</taxon>
        <taxon>Cytophagia</taxon>
        <taxon>Cytophagales</taxon>
        <taxon>Cyclobacteriaceae</taxon>
        <taxon>Cyclobacterium</taxon>
    </lineage>
</organism>
<dbReference type="EMBL" id="JAUFQS010000005">
    <property type="protein sequence ID" value="MDN3687376.1"/>
    <property type="molecule type" value="Genomic_DNA"/>
</dbReference>
<sequence>MPKRVLFFLLCFSVACVHFVGMPPDNPETEINALKLDPRIRYQEMDHFGASDAWSGQFVGNWPGYPNRHCGGWPN</sequence>
<evidence type="ECO:0000313" key="3">
    <source>
        <dbReference type="Proteomes" id="UP001236663"/>
    </source>
</evidence>
<reference evidence="3" key="1">
    <citation type="journal article" date="2019" name="Int. J. Syst. Evol. Microbiol.">
        <title>The Global Catalogue of Microorganisms (GCM) 10K type strain sequencing project: providing services to taxonomists for standard genome sequencing and annotation.</title>
        <authorList>
            <consortium name="The Broad Institute Genomics Platform"/>
            <consortium name="The Broad Institute Genome Sequencing Center for Infectious Disease"/>
            <person name="Wu L."/>
            <person name="Ma J."/>
        </authorList>
    </citation>
    <scope>NUCLEOTIDE SEQUENCE [LARGE SCALE GENOMIC DNA]</scope>
    <source>
        <strain evidence="3">CECT 7706</strain>
    </source>
</reference>
<dbReference type="RefSeq" id="WP_163386639.1">
    <property type="nucleotide sequence ID" value="NZ_JAUFQS010000005.1"/>
</dbReference>
<dbReference type="PROSITE" id="PS51257">
    <property type="entry name" value="PROKAR_LIPOPROTEIN"/>
    <property type="match status" value="1"/>
</dbReference>
<feature type="signal peptide" evidence="1">
    <location>
        <begin position="1"/>
        <end position="19"/>
    </location>
</feature>
<evidence type="ECO:0008006" key="4">
    <source>
        <dbReference type="Google" id="ProtNLM"/>
    </source>
</evidence>
<evidence type="ECO:0000256" key="1">
    <source>
        <dbReference type="SAM" id="SignalP"/>
    </source>
</evidence>
<accession>A0ABT8C6P9</accession>
<keyword evidence="1" id="KW-0732">Signal</keyword>
<evidence type="ECO:0000313" key="2">
    <source>
        <dbReference type="EMBL" id="MDN3687376.1"/>
    </source>
</evidence>
<feature type="chain" id="PRO_5045841750" description="Lipoprotein" evidence="1">
    <location>
        <begin position="20"/>
        <end position="75"/>
    </location>
</feature>
<name>A0ABT8C6P9_9BACT</name>
<dbReference type="Proteomes" id="UP001236663">
    <property type="component" value="Unassembled WGS sequence"/>
</dbReference>
<protein>
    <recommendedName>
        <fullName evidence="4">Lipoprotein</fullName>
    </recommendedName>
</protein>
<comment type="caution">
    <text evidence="2">The sequence shown here is derived from an EMBL/GenBank/DDBJ whole genome shotgun (WGS) entry which is preliminary data.</text>
</comment>
<keyword evidence="3" id="KW-1185">Reference proteome</keyword>